<feature type="chain" id="PRO_5037218201" description="DUF885 domain-containing protein" evidence="1">
    <location>
        <begin position="19"/>
        <end position="577"/>
    </location>
</feature>
<evidence type="ECO:0000313" key="2">
    <source>
        <dbReference type="EMBL" id="GGE08245.1"/>
    </source>
</evidence>
<dbReference type="AlphaFoldDB" id="A0A916ZPR9"/>
<reference evidence="2" key="2">
    <citation type="submission" date="2020-09" db="EMBL/GenBank/DDBJ databases">
        <authorList>
            <person name="Sun Q."/>
            <person name="Zhou Y."/>
        </authorList>
    </citation>
    <scope>NUCLEOTIDE SEQUENCE</scope>
    <source>
        <strain evidence="2">CGMCC 1.15519</strain>
    </source>
</reference>
<keyword evidence="1" id="KW-0732">Signal</keyword>
<feature type="signal peptide" evidence="1">
    <location>
        <begin position="1"/>
        <end position="18"/>
    </location>
</feature>
<dbReference type="PANTHER" id="PTHR33361:SF2">
    <property type="entry name" value="DUF885 DOMAIN-CONTAINING PROTEIN"/>
    <property type="match status" value="1"/>
</dbReference>
<gene>
    <name evidence="2" type="ORF">GCM10011529_13360</name>
</gene>
<dbReference type="EMBL" id="BMJM01000004">
    <property type="protein sequence ID" value="GGE08245.1"/>
    <property type="molecule type" value="Genomic_DNA"/>
</dbReference>
<dbReference type="RefSeq" id="WP_188762170.1">
    <property type="nucleotide sequence ID" value="NZ_BMJM01000004.1"/>
</dbReference>
<sequence>MKLLAVALALCLAAPAAADNLKSIIADHWAWSLSIDPGLATEVGDRSGDGKLRDPSLAQADRNAVTAKTFITRLDAIDPAALTPADRVNRGVLRQMLADDVAGNAFGQRAMNFTTYSGWHTGFAGLPDRARFENRADYESYLGRLAAYPAFNAAQIAVTRTGLAAGYALPCAPLIGFEKSISAHITARPEASVFWTPFAGRQPGFYTSAEWTALQARAQSLIATAVVPAYRDFLAFYTTEYFPKCRTTTGIGATPGGREYYAYAARAMTTTAMTPDQIHRLGLSEVARIGAAMDAVAAGAGYPDRKAYVAHLRSDPKYYARTPQELLERSAWVTKQIDDYLPKIIGKLPRLPFSVKPIPADQAEGTTTAFSEWGSTANGRAGVYRVNTTHLDQRPFYEIPALTLHEAAPGHQTQGSLQQELDLPNFRKYQATFTAFVEGWALYAESLGEAMGLYDTPEKQMGRYSYEMWRANRLVVDTGMHVKGWSRDRAIEYMLANTALSRHNIEAEINRYITWPGQALAYKIGELTIQRLRKKAMASLGERFDERSFHDAILENGPVPLDVLEQHIDGWIASHKT</sequence>
<evidence type="ECO:0008006" key="4">
    <source>
        <dbReference type="Google" id="ProtNLM"/>
    </source>
</evidence>
<dbReference type="InterPro" id="IPR010281">
    <property type="entry name" value="DUF885"/>
</dbReference>
<organism evidence="2 3">
    <name type="scientific">Sandarakinorhabdus glacialis</name>
    <dbReference type="NCBI Taxonomy" id="1614636"/>
    <lineage>
        <taxon>Bacteria</taxon>
        <taxon>Pseudomonadati</taxon>
        <taxon>Pseudomonadota</taxon>
        <taxon>Alphaproteobacteria</taxon>
        <taxon>Sphingomonadales</taxon>
        <taxon>Sphingosinicellaceae</taxon>
        <taxon>Sandarakinorhabdus</taxon>
    </lineage>
</organism>
<accession>A0A916ZPR9</accession>
<evidence type="ECO:0000256" key="1">
    <source>
        <dbReference type="SAM" id="SignalP"/>
    </source>
</evidence>
<comment type="caution">
    <text evidence="2">The sequence shown here is derived from an EMBL/GenBank/DDBJ whole genome shotgun (WGS) entry which is preliminary data.</text>
</comment>
<dbReference type="PANTHER" id="PTHR33361">
    <property type="entry name" value="GLR0591 PROTEIN"/>
    <property type="match status" value="1"/>
</dbReference>
<name>A0A916ZPR9_9SPHN</name>
<proteinExistence type="predicted"/>
<dbReference type="Proteomes" id="UP000635071">
    <property type="component" value="Unassembled WGS sequence"/>
</dbReference>
<keyword evidence="3" id="KW-1185">Reference proteome</keyword>
<reference evidence="2" key="1">
    <citation type="journal article" date="2014" name="Int. J. Syst. Evol. Microbiol.">
        <title>Complete genome sequence of Corynebacterium casei LMG S-19264T (=DSM 44701T), isolated from a smear-ripened cheese.</title>
        <authorList>
            <consortium name="US DOE Joint Genome Institute (JGI-PGF)"/>
            <person name="Walter F."/>
            <person name="Albersmeier A."/>
            <person name="Kalinowski J."/>
            <person name="Ruckert C."/>
        </authorList>
    </citation>
    <scope>NUCLEOTIDE SEQUENCE</scope>
    <source>
        <strain evidence="2">CGMCC 1.15519</strain>
    </source>
</reference>
<protein>
    <recommendedName>
        <fullName evidence="4">DUF885 domain-containing protein</fullName>
    </recommendedName>
</protein>
<dbReference type="Pfam" id="PF05960">
    <property type="entry name" value="DUF885"/>
    <property type="match status" value="1"/>
</dbReference>
<evidence type="ECO:0000313" key="3">
    <source>
        <dbReference type="Proteomes" id="UP000635071"/>
    </source>
</evidence>